<proteinExistence type="predicted"/>
<evidence type="ECO:0000313" key="2">
    <source>
        <dbReference type="EMBL" id="KAF2855772.1"/>
    </source>
</evidence>
<feature type="domain" description="Heterokaryon incompatibility" evidence="1">
    <location>
        <begin position="233"/>
        <end position="380"/>
    </location>
</feature>
<dbReference type="PANTHER" id="PTHR33112:SF1">
    <property type="entry name" value="HETEROKARYON INCOMPATIBILITY DOMAIN-CONTAINING PROTEIN"/>
    <property type="match status" value="1"/>
</dbReference>
<reference evidence="2" key="1">
    <citation type="submission" date="2020-01" db="EMBL/GenBank/DDBJ databases">
        <authorList>
            <consortium name="DOE Joint Genome Institute"/>
            <person name="Haridas S."/>
            <person name="Albert R."/>
            <person name="Binder M."/>
            <person name="Bloem J."/>
            <person name="Labutti K."/>
            <person name="Salamov A."/>
            <person name="Andreopoulos B."/>
            <person name="Baker S.E."/>
            <person name="Barry K."/>
            <person name="Bills G."/>
            <person name="Bluhm B.H."/>
            <person name="Cannon C."/>
            <person name="Castanera R."/>
            <person name="Culley D.E."/>
            <person name="Daum C."/>
            <person name="Ezra D."/>
            <person name="Gonzalez J.B."/>
            <person name="Henrissat B."/>
            <person name="Kuo A."/>
            <person name="Liang C."/>
            <person name="Lipzen A."/>
            <person name="Lutzoni F."/>
            <person name="Magnuson J."/>
            <person name="Mondo S."/>
            <person name="Nolan M."/>
            <person name="Ohm R."/>
            <person name="Pangilinan J."/>
            <person name="Park H.-J."/>
            <person name="Ramirez L."/>
            <person name="Alfaro M."/>
            <person name="Sun H."/>
            <person name="Tritt A."/>
            <person name="Yoshinaga Y."/>
            <person name="Zwiers L.-H."/>
            <person name="Turgeon B.G."/>
            <person name="Goodwin S.B."/>
            <person name="Spatafora J.W."/>
            <person name="Crous P.W."/>
            <person name="Grigoriev I.V."/>
        </authorList>
    </citation>
    <scope>NUCLEOTIDE SEQUENCE</scope>
    <source>
        <strain evidence="2">IPT5</strain>
    </source>
</reference>
<dbReference type="Proteomes" id="UP000799423">
    <property type="component" value="Unassembled WGS sequence"/>
</dbReference>
<accession>A0A6A7BKT2</accession>
<dbReference type="AlphaFoldDB" id="A0A6A7BKT2"/>
<sequence>MSLNADTQQDQPSHGQDTAEAAPACQFCETSPLHSYARLPVLDNYTAFHKDCDQCSKAKSSKEAYDPLCDFCQHLRLGHLLYCKPGLWTVSFGTWDDIKSVENCALHSLLKQYTEFQLKTHQYRFDDIRLMKELHFGTKKQGGLPLVAFLDGKLKSYITTFEMWFAREHVPSHVHVPESIDWAQLRSEVASCFRSHPSFSTGTRRGIQTPSTIRLIDVEKRQLIQSNTITCRYVTLSYVWGFSPDRNKLMTTSSTVQEYEKEGGLPAQFMPATVEDAIQICLGMGERYLWVDRLCIVQDDKESKREQISGMQDIYSNATYTIVALSGDNMDVCLPGVSKERPFLTGQCRFSNLHIQSCLPSLIESVQDSAWATRAWTYQEHLLSKRQLFIAPGQSFWVCAAGVTSEQDILNGNGPQFASYAERSLAQGSAHQRPGDPFTSFSEVCSTYNARRLSYASDVYNAFSGIAAEIYGVSDYSQNFCCGLPIRDIDAALLWHSQRGYRHGTRSCSETHIPTWSWASISGTIGFLSISGSLVRWAINTDQDSKKVRDVSDSILAGLPLSSCITTNWKHVPSGDGTDSSDNSYMKYLPDSPCLNLALAVAEGCFPGGSPTMEPIGRLQHMTFGTYTEITMAKWPSYVEFWYDAFRSLSASQVPAVKPQTGQTLLSTQGQTSFVRTSKHPSHVGCYFYVEWEIQDLSGKSIGVVFDPVKLNEPSGVQQLDGQLLKIMAISVGPVDKMLSCCFPEVPFPFSEISDNAYKDLNISYEDCDGTVLRPAPVVNVLLLGKKGDLSYRIAIGIVYLKRWAELERKFETVTLC</sequence>
<dbReference type="EMBL" id="MU006290">
    <property type="protein sequence ID" value="KAF2855772.1"/>
    <property type="molecule type" value="Genomic_DNA"/>
</dbReference>
<dbReference type="InterPro" id="IPR010730">
    <property type="entry name" value="HET"/>
</dbReference>
<evidence type="ECO:0000313" key="3">
    <source>
        <dbReference type="Proteomes" id="UP000799423"/>
    </source>
</evidence>
<protein>
    <submittedName>
        <fullName evidence="2">HET-domain-containing protein</fullName>
    </submittedName>
</protein>
<keyword evidence="3" id="KW-1185">Reference proteome</keyword>
<name>A0A6A7BKT2_9PLEO</name>
<gene>
    <name evidence="2" type="ORF">T440DRAFT_464137</name>
</gene>
<dbReference type="OrthoDB" id="5135333at2759"/>
<organism evidence="2 3">
    <name type="scientific">Plenodomus tracheiphilus IPT5</name>
    <dbReference type="NCBI Taxonomy" id="1408161"/>
    <lineage>
        <taxon>Eukaryota</taxon>
        <taxon>Fungi</taxon>
        <taxon>Dikarya</taxon>
        <taxon>Ascomycota</taxon>
        <taxon>Pezizomycotina</taxon>
        <taxon>Dothideomycetes</taxon>
        <taxon>Pleosporomycetidae</taxon>
        <taxon>Pleosporales</taxon>
        <taxon>Pleosporineae</taxon>
        <taxon>Leptosphaeriaceae</taxon>
        <taxon>Plenodomus</taxon>
    </lineage>
</organism>
<dbReference type="Pfam" id="PF06985">
    <property type="entry name" value="HET"/>
    <property type="match status" value="1"/>
</dbReference>
<dbReference type="PANTHER" id="PTHR33112">
    <property type="entry name" value="DOMAIN PROTEIN, PUTATIVE-RELATED"/>
    <property type="match status" value="1"/>
</dbReference>
<evidence type="ECO:0000259" key="1">
    <source>
        <dbReference type="Pfam" id="PF06985"/>
    </source>
</evidence>